<keyword evidence="4" id="KW-1185">Reference proteome</keyword>
<dbReference type="Proteomes" id="UP000887569">
    <property type="component" value="Unplaced"/>
</dbReference>
<proteinExistence type="predicted"/>
<dbReference type="InterPro" id="IPR002999">
    <property type="entry name" value="Tudor"/>
</dbReference>
<protein>
    <submittedName>
        <fullName evidence="5">Tudor domain-containing protein</fullName>
    </submittedName>
</protein>
<feature type="compositionally biased region" description="Polar residues" evidence="2">
    <location>
        <begin position="971"/>
        <end position="980"/>
    </location>
</feature>
<evidence type="ECO:0000256" key="2">
    <source>
        <dbReference type="SAM" id="MobiDB-lite"/>
    </source>
</evidence>
<dbReference type="AlphaFoldDB" id="A0A915CDX6"/>
<reference evidence="5" key="1">
    <citation type="submission" date="2022-11" db="UniProtKB">
        <authorList>
            <consortium name="WormBaseParasite"/>
        </authorList>
    </citation>
    <scope>IDENTIFICATION</scope>
</reference>
<evidence type="ECO:0000313" key="5">
    <source>
        <dbReference type="WBParaSite" id="PgR129_g016_t04"/>
    </source>
</evidence>
<evidence type="ECO:0000259" key="3">
    <source>
        <dbReference type="Pfam" id="PF00567"/>
    </source>
</evidence>
<feature type="domain" description="Tudor" evidence="3">
    <location>
        <begin position="59"/>
        <end position="178"/>
    </location>
</feature>
<evidence type="ECO:0000256" key="1">
    <source>
        <dbReference type="SAM" id="Coils"/>
    </source>
</evidence>
<feature type="compositionally biased region" description="Basic and acidic residues" evidence="2">
    <location>
        <begin position="946"/>
        <end position="969"/>
    </location>
</feature>
<feature type="coiled-coil region" evidence="1">
    <location>
        <begin position="891"/>
        <end position="918"/>
    </location>
</feature>
<dbReference type="WBParaSite" id="PgR129_g016_t04">
    <property type="protein sequence ID" value="PgR129_g016_t04"/>
    <property type="gene ID" value="PgR129_g016"/>
</dbReference>
<sequence length="1027" mass="114753">LNYFVGDGQLGLFANRSTTVQYLADWDSSMISDSTMDVDHKTCSSRKMTSSSICENELPVGEPLEVSVIRVDRDDKCVFVRPIDRQHLYDQLVVDLREAVSKKANSQLLSDAIRENLLYAAVMQEGNFRVVLVDKEPDNSSFKMLAIDVGETLRVNASQLRSELPRSVRTPPPMCIRVNPELGVRQQDSEYFASLRTGMTCMIEISDIFFADYPQLMKELYPPEVSARIYKKDAKIAPSQWMVVSYRRSRPRFGVSCGTGGGGSGQQPFRFKDFAVTLPHQMSARVTKRISFDTYIMRDKALLCTVYDHIERPRWRLDTSICDEEGVGCLVRTMREFDVNKGFRRPRLYRGLAMPCDGVVDRCMVSLIDYAEVVECETKMVFDLSNQPQIVRDLPAAAFKFRAKKVDCPWKTDKRTSRLHEEKTYEVELQGKDGRGVFFGNAKFLQHKVNKELSPVDDDETSSLDDGHNEEEEDLNLTEKEEELKRRMQELREEQESFKHERQLYELEAEEREKQMRLMAAQMQLLEVSHKMDTIFSQPPRVLSGSCTSVPNEWMPTLDQPPPPSDSQFAVHLPAPSLRFPNPPNSLVTDAKNPVLDQLHFRSCDRQQVPCQSVENNALQVSNNSMATIPPPPGLVRHPCNISPAYNIIPSSMPLQNPLFSATAGVPSQAPTIKYPPPIQQPSLSHISEMMSSALMHSQQSRVQHAGSQSQIADNSIGQAAQHSVHLPPFQYPNTLPHIGALQSHMQMAPQNVAIQSGWNPPSSTSAFENPLTVAMMHRLPYTVQQPYGGLRSALAANTFLPMESLQTASATPYHSSYCMPRVSVPMPSSLPEERVYPLQQPLSAVEVQEQAYRVPEGHRVVGSTLDGAVSGTFYSKTSRDVLDKTAAMSAVELQQTVEFLKAQIDRLRVHCAALEAKAGGDAAGRVPKQNDGWTGPLLNETARPSQRDGDGSFDEMRQASHHDGEKKRSTGGSPLNSNHVGVGLRGSTGDEIGSSVEESIMHGAERTESSDEDNGNLVKLYQNCRM</sequence>
<feature type="region of interest" description="Disordered" evidence="2">
    <location>
        <begin position="451"/>
        <end position="477"/>
    </location>
</feature>
<feature type="compositionally biased region" description="Acidic residues" evidence="2">
    <location>
        <begin position="455"/>
        <end position="476"/>
    </location>
</feature>
<name>A0A915CDX6_PARUN</name>
<accession>A0A915CDX6</accession>
<evidence type="ECO:0000313" key="4">
    <source>
        <dbReference type="Proteomes" id="UP000887569"/>
    </source>
</evidence>
<keyword evidence="1" id="KW-0175">Coiled coil</keyword>
<dbReference type="Pfam" id="PF00567">
    <property type="entry name" value="TUDOR"/>
    <property type="match status" value="1"/>
</dbReference>
<feature type="region of interest" description="Disordered" evidence="2">
    <location>
        <begin position="919"/>
        <end position="1017"/>
    </location>
</feature>
<dbReference type="Gene3D" id="2.30.30.140">
    <property type="match status" value="1"/>
</dbReference>
<feature type="compositionally biased region" description="Basic and acidic residues" evidence="2">
    <location>
        <begin position="1000"/>
        <end position="1010"/>
    </location>
</feature>
<organism evidence="4 5">
    <name type="scientific">Parascaris univalens</name>
    <name type="common">Nematode worm</name>
    <dbReference type="NCBI Taxonomy" id="6257"/>
    <lineage>
        <taxon>Eukaryota</taxon>
        <taxon>Metazoa</taxon>
        <taxon>Ecdysozoa</taxon>
        <taxon>Nematoda</taxon>
        <taxon>Chromadorea</taxon>
        <taxon>Rhabditida</taxon>
        <taxon>Spirurina</taxon>
        <taxon>Ascaridomorpha</taxon>
        <taxon>Ascaridoidea</taxon>
        <taxon>Ascarididae</taxon>
        <taxon>Parascaris</taxon>
    </lineage>
</organism>